<accession>A0A1D2QL81</accession>
<evidence type="ECO:0008006" key="3">
    <source>
        <dbReference type="Google" id="ProtNLM"/>
    </source>
</evidence>
<proteinExistence type="predicted"/>
<reference evidence="1 2" key="1">
    <citation type="journal article" date="2016" name="Appl. Environ. Microbiol.">
        <title>Lack of Overt Genome Reduction in the Bryostatin-Producing Bryozoan Symbiont "Candidatus Endobugula sertula".</title>
        <authorList>
            <person name="Miller I.J."/>
            <person name="Vanee N."/>
            <person name="Fong S.S."/>
            <person name="Lim-Fong G.E."/>
            <person name="Kwan J.C."/>
        </authorList>
    </citation>
    <scope>NUCLEOTIDE SEQUENCE [LARGE SCALE GENOMIC DNA]</scope>
    <source>
        <strain evidence="1">AB1-4</strain>
    </source>
</reference>
<comment type="caution">
    <text evidence="1">The sequence shown here is derived from an EMBL/GenBank/DDBJ whole genome shotgun (WGS) entry which is preliminary data.</text>
</comment>
<dbReference type="Proteomes" id="UP000242502">
    <property type="component" value="Unassembled WGS sequence"/>
</dbReference>
<protein>
    <recommendedName>
        <fullName evidence="3">HsdR</fullName>
    </recommendedName>
</protein>
<sequence length="379" mass="43387">MNALQVREERLEYLNTTKRLEVLVRKQTNYSVDELFASITENAFEFLEKSLDEFEASPKFSIIHFASAIELFMKARLLLEHWSLLVEKIDSAKFDELFSGKLKTVNPDTARSRLKNIARDPVPKDVEDIFKKIAEHRNRAIHFGYHNAQANTELEEIVAQQCIGWRHLQGLFERNWQAYFINFANKISSIENRMLDHRHYLEAKYQSKVNDINSHRSGGNEVFNCRFCGYNSMLVTHIEGAISLADCIVCSTVDTVITLECPDDDCHQKIIFDSYSGPPESCSSCKGPIESWVSEGLDTGEFVTSDNMYDHIDINCPHCLSGVVEHYNHYICTSCFEYSKTIGVCGWCNEGQLGGVPEFSYHFGCEFCDGKVGWDRDDD</sequence>
<dbReference type="EMBL" id="MDLC01000101">
    <property type="protein sequence ID" value="ODS22330.1"/>
    <property type="molecule type" value="Genomic_DNA"/>
</dbReference>
<evidence type="ECO:0000313" key="1">
    <source>
        <dbReference type="EMBL" id="ODS22330.1"/>
    </source>
</evidence>
<dbReference type="STRING" id="62101.AB835_14770"/>
<evidence type="ECO:0000313" key="2">
    <source>
        <dbReference type="Proteomes" id="UP000242502"/>
    </source>
</evidence>
<organism evidence="1 2">
    <name type="scientific">Candidatus Endobugula sertula</name>
    <name type="common">Bugula neritina bacterial symbiont</name>
    <dbReference type="NCBI Taxonomy" id="62101"/>
    <lineage>
        <taxon>Bacteria</taxon>
        <taxon>Pseudomonadati</taxon>
        <taxon>Pseudomonadota</taxon>
        <taxon>Gammaproteobacteria</taxon>
        <taxon>Cellvibrionales</taxon>
        <taxon>Cellvibrionaceae</taxon>
        <taxon>Candidatus Endobugula</taxon>
    </lineage>
</organism>
<name>A0A1D2QL81_9GAMM</name>
<gene>
    <name evidence="1" type="ORF">AB835_14770</name>
</gene>
<dbReference type="AlphaFoldDB" id="A0A1D2QL81"/>